<evidence type="ECO:0000313" key="11">
    <source>
        <dbReference type="Proteomes" id="UP000673552"/>
    </source>
</evidence>
<evidence type="ECO:0000256" key="2">
    <source>
        <dbReference type="ARBA" id="ARBA00022679"/>
    </source>
</evidence>
<evidence type="ECO:0000259" key="9">
    <source>
        <dbReference type="Pfam" id="PF01529"/>
    </source>
</evidence>
<keyword evidence="3 7" id="KW-0812">Transmembrane</keyword>
<protein>
    <recommendedName>
        <fullName evidence="7">Palmitoyltransferase</fullName>
        <ecNumber evidence="7">2.3.1.225</ecNumber>
    </recommendedName>
</protein>
<evidence type="ECO:0000256" key="3">
    <source>
        <dbReference type="ARBA" id="ARBA00022692"/>
    </source>
</evidence>
<dbReference type="OrthoDB" id="9909019at2759"/>
<dbReference type="GeneID" id="92514748"/>
<evidence type="ECO:0000313" key="10">
    <source>
        <dbReference type="EMBL" id="KAG5479478.1"/>
    </source>
</evidence>
<dbReference type="EC" id="2.3.1.225" evidence="7"/>
<keyword evidence="2 7" id="KW-0808">Transferase</keyword>
<keyword evidence="11" id="KW-1185">Reference proteome</keyword>
<name>A0A836HDN2_9TRYP</name>
<organism evidence="10 11">
    <name type="scientific">Leishmania martiniquensis</name>
    <dbReference type="NCBI Taxonomy" id="1580590"/>
    <lineage>
        <taxon>Eukaryota</taxon>
        <taxon>Discoba</taxon>
        <taxon>Euglenozoa</taxon>
        <taxon>Kinetoplastea</taxon>
        <taxon>Metakinetoplastina</taxon>
        <taxon>Trypanosomatida</taxon>
        <taxon>Trypanosomatidae</taxon>
        <taxon>Leishmaniinae</taxon>
        <taxon>Leishmania</taxon>
    </lineage>
</organism>
<feature type="transmembrane region" description="Helical" evidence="7">
    <location>
        <begin position="72"/>
        <end position="91"/>
    </location>
</feature>
<proteinExistence type="inferred from homology"/>
<feature type="transmembrane region" description="Helical" evidence="7">
    <location>
        <begin position="439"/>
        <end position="460"/>
    </location>
</feature>
<dbReference type="GO" id="GO:0016020">
    <property type="term" value="C:membrane"/>
    <property type="evidence" value="ECO:0007669"/>
    <property type="project" value="UniProtKB-SubCell"/>
</dbReference>
<gene>
    <name evidence="10" type="ORF">LSCM1_04742</name>
</gene>
<dbReference type="InterPro" id="IPR039859">
    <property type="entry name" value="PFA4/ZDH16/20/ERF2-like"/>
</dbReference>
<keyword evidence="6 7" id="KW-0012">Acyltransferase</keyword>
<dbReference type="PANTHER" id="PTHR12246">
    <property type="entry name" value="PALMITOYLTRANSFERASE ZDHHC16"/>
    <property type="match status" value="1"/>
</dbReference>
<dbReference type="AlphaFoldDB" id="A0A836HDN2"/>
<keyword evidence="5 7" id="KW-0472">Membrane</keyword>
<dbReference type="EMBL" id="JAFEUZ010000021">
    <property type="protein sequence ID" value="KAG5479478.1"/>
    <property type="molecule type" value="Genomic_DNA"/>
</dbReference>
<evidence type="ECO:0000256" key="7">
    <source>
        <dbReference type="RuleBase" id="RU079119"/>
    </source>
</evidence>
<dbReference type="GO" id="GO:0019706">
    <property type="term" value="F:protein-cysteine S-palmitoyltransferase activity"/>
    <property type="evidence" value="ECO:0007669"/>
    <property type="project" value="UniProtKB-EC"/>
</dbReference>
<comment type="catalytic activity">
    <reaction evidence="7">
        <text>L-cysteinyl-[protein] + hexadecanoyl-CoA = S-hexadecanoyl-L-cysteinyl-[protein] + CoA</text>
        <dbReference type="Rhea" id="RHEA:36683"/>
        <dbReference type="Rhea" id="RHEA-COMP:10131"/>
        <dbReference type="Rhea" id="RHEA-COMP:11032"/>
        <dbReference type="ChEBI" id="CHEBI:29950"/>
        <dbReference type="ChEBI" id="CHEBI:57287"/>
        <dbReference type="ChEBI" id="CHEBI:57379"/>
        <dbReference type="ChEBI" id="CHEBI:74151"/>
        <dbReference type="EC" id="2.3.1.225"/>
    </reaction>
</comment>
<reference evidence="10 11" key="1">
    <citation type="submission" date="2021-03" db="EMBL/GenBank/DDBJ databases">
        <title>Leishmania (Mundinia) martiniquensis Genome sequencing and assembly.</title>
        <authorList>
            <person name="Almutairi H."/>
            <person name="Gatherer D."/>
        </authorList>
    </citation>
    <scope>NUCLEOTIDE SEQUENCE [LARGE SCALE GENOMIC DNA]</scope>
    <source>
        <strain evidence="10">LSCM1</strain>
    </source>
</reference>
<dbReference type="PROSITE" id="PS50216">
    <property type="entry name" value="DHHC"/>
    <property type="match status" value="1"/>
</dbReference>
<dbReference type="RefSeq" id="XP_067179033.1">
    <property type="nucleotide sequence ID" value="XM_067322236.1"/>
</dbReference>
<comment type="similarity">
    <text evidence="7">Belongs to the DHHC palmitoyltransferase family.</text>
</comment>
<sequence length="594" mass="66033">MDDWELLRYAIQRRKYVVALWLVFQKRWLITPLTSSARAVSWAVVALGVALITFTVVICTRNVVPVLTTPGAASYVLLQSLVVFVSFNIYVNFFCATVFSCKIGKAPAEYAYRCPHIANVAGAPHDDFNSSEESGDDGVEEDDGDRPAYPCTQEMRTLAWDAPSEKRALSSADKGVKAAGGRFGGAANASSPPRAPLLAAAGMTASPHPPLQKVDFAAVRFLPVFGANSSANNDSDITVPLRQETADVARCKGGVRSLLTCLINLTWSAGDFFRGRACHGLRQLHCPTAEASLETLFELEAIAGAAERYPPRMRAARVLDAPRRYCHHCRRLKAPREHHCTICNECVTKMDHHCPWINNCVDAGNQRYFVLFVWWLWVGTLLASAFMGYGLIRQSRSTRQLRQLRVQWKRSPNKEAVEAELRVFRLPYGPAGVLLTSRLTILALGLTIIVCLCMSLFLYLNRRLVLENTTAIESIHVDARRKRTYMLTAFTYRSPYDLGKWLNFVDLFSPARDPLVKMELEAETNSMTTISYPGGLAGGRGRRWVSVAKRLAQRLAIVVWLTSFPTFRPIYGNGVHYPTFDSLASGDPHPLLAA</sequence>
<dbReference type="Proteomes" id="UP000673552">
    <property type="component" value="Chromosome 21"/>
</dbReference>
<feature type="domain" description="Palmitoyltransferase DHHC" evidence="9">
    <location>
        <begin position="323"/>
        <end position="475"/>
    </location>
</feature>
<feature type="transmembrane region" description="Helical" evidence="7">
    <location>
        <begin position="39"/>
        <end position="60"/>
    </location>
</feature>
<feature type="transmembrane region" description="Helical" evidence="7">
    <location>
        <begin position="368"/>
        <end position="392"/>
    </location>
</feature>
<evidence type="ECO:0000256" key="1">
    <source>
        <dbReference type="ARBA" id="ARBA00004141"/>
    </source>
</evidence>
<evidence type="ECO:0000256" key="6">
    <source>
        <dbReference type="ARBA" id="ARBA00023315"/>
    </source>
</evidence>
<dbReference type="KEGG" id="lmat:92514748"/>
<evidence type="ECO:0000256" key="5">
    <source>
        <dbReference type="ARBA" id="ARBA00023136"/>
    </source>
</evidence>
<dbReference type="InterPro" id="IPR001594">
    <property type="entry name" value="Palmitoyltrfase_DHHC"/>
</dbReference>
<evidence type="ECO:0000256" key="4">
    <source>
        <dbReference type="ARBA" id="ARBA00022989"/>
    </source>
</evidence>
<feature type="compositionally biased region" description="Acidic residues" evidence="8">
    <location>
        <begin position="129"/>
        <end position="144"/>
    </location>
</feature>
<comment type="domain">
    <text evidence="7">The DHHC domain is required for palmitoyltransferase activity.</text>
</comment>
<comment type="subcellular location">
    <subcellularLocation>
        <location evidence="1">Membrane</location>
        <topology evidence="1">Multi-pass membrane protein</topology>
    </subcellularLocation>
</comment>
<dbReference type="Pfam" id="PF01529">
    <property type="entry name" value="DHHC"/>
    <property type="match status" value="1"/>
</dbReference>
<feature type="region of interest" description="Disordered" evidence="8">
    <location>
        <begin position="125"/>
        <end position="150"/>
    </location>
</feature>
<comment type="caution">
    <text evidence="10">The sequence shown here is derived from an EMBL/GenBank/DDBJ whole genome shotgun (WGS) entry which is preliminary data.</text>
</comment>
<accession>A0A836HDN2</accession>
<evidence type="ECO:0000256" key="8">
    <source>
        <dbReference type="SAM" id="MobiDB-lite"/>
    </source>
</evidence>
<keyword evidence="4 7" id="KW-1133">Transmembrane helix</keyword>